<dbReference type="SUPFAM" id="SSF53474">
    <property type="entry name" value="alpha/beta-Hydrolases"/>
    <property type="match status" value="1"/>
</dbReference>
<dbReference type="GO" id="GO:0016787">
    <property type="term" value="F:hydrolase activity"/>
    <property type="evidence" value="ECO:0007669"/>
    <property type="project" value="InterPro"/>
</dbReference>
<evidence type="ECO:0000313" key="2">
    <source>
        <dbReference type="EMBL" id="SGZ54654.1"/>
    </source>
</evidence>
<dbReference type="EMBL" id="LT635766">
    <property type="protein sequence ID" value="SGZ54654.1"/>
    <property type="molecule type" value="Genomic_DNA"/>
</dbReference>
<dbReference type="InterPro" id="IPR029058">
    <property type="entry name" value="AB_hydrolase_fold"/>
</dbReference>
<evidence type="ECO:0000259" key="1">
    <source>
        <dbReference type="Pfam" id="PF01738"/>
    </source>
</evidence>
<dbReference type="PANTHER" id="PTHR17630:SF44">
    <property type="entry name" value="PROTEIN AIM2"/>
    <property type="match status" value="1"/>
</dbReference>
<dbReference type="Pfam" id="PF01738">
    <property type="entry name" value="DLH"/>
    <property type="match status" value="1"/>
</dbReference>
<dbReference type="PANTHER" id="PTHR17630">
    <property type="entry name" value="DIENELACTONE HYDROLASE"/>
    <property type="match status" value="1"/>
</dbReference>
<dbReference type="Gene3D" id="3.40.50.1820">
    <property type="entry name" value="alpha/beta hydrolase"/>
    <property type="match status" value="1"/>
</dbReference>
<sequence>MPANTFSLCCVQGKLHDGGASGVIKKQFGINAYVTGEDHGDARNIVIFSDVFGIGLKNNLLIADCLADAGYRVYIPDIFDGDAIKVESMSNGFDPEAFAAWKKRHDPVNVASFTQKFLDDLRQSVGDSKYIATVGHCYGAGFVLRSLAEGGGADAGAVAHPSFVSGSLFEGVTKPLLISAAENDNAFARQDRVEAEIALHENGIKYQITVFSGVSHGYAVRGDMSDLSVKYAKEKTLMDQISWINHFLR</sequence>
<proteinExistence type="predicted"/>
<dbReference type="Proteomes" id="UP000182259">
    <property type="component" value="Chromosome III"/>
</dbReference>
<name>A0A1L0DQJ7_9ASCO</name>
<organism evidence="2 3">
    <name type="scientific">Sungouiella intermedia</name>
    <dbReference type="NCBI Taxonomy" id="45354"/>
    <lineage>
        <taxon>Eukaryota</taxon>
        <taxon>Fungi</taxon>
        <taxon>Dikarya</taxon>
        <taxon>Ascomycota</taxon>
        <taxon>Saccharomycotina</taxon>
        <taxon>Pichiomycetes</taxon>
        <taxon>Metschnikowiaceae</taxon>
        <taxon>Sungouiella</taxon>
    </lineage>
</organism>
<dbReference type="AlphaFoldDB" id="A0A1L0DQJ7"/>
<protein>
    <submittedName>
        <fullName evidence="2">CIC11C00000002467</fullName>
    </submittedName>
</protein>
<feature type="domain" description="Dienelactone hydrolase" evidence="1">
    <location>
        <begin position="30"/>
        <end position="247"/>
    </location>
</feature>
<dbReference type="InterPro" id="IPR002925">
    <property type="entry name" value="Dienelactn_hydro"/>
</dbReference>
<accession>A0A1L0DQJ7</accession>
<evidence type="ECO:0000313" key="3">
    <source>
        <dbReference type="Proteomes" id="UP000182259"/>
    </source>
</evidence>
<gene>
    <name evidence="2" type="ORF">SAMEA4029009_CIC11G00000002467</name>
</gene>
<reference evidence="2 3" key="1">
    <citation type="submission" date="2016-10" db="EMBL/GenBank/DDBJ databases">
        <authorList>
            <person name="de Groot N.N."/>
        </authorList>
    </citation>
    <scope>NUCLEOTIDE SEQUENCE [LARGE SCALE GENOMIC DNA]</scope>
    <source>
        <strain evidence="2 3">PYCC 4715</strain>
    </source>
</reference>